<name>A0A2I0ARF5_9ASPA</name>
<keyword evidence="2" id="KW-1185">Reference proteome</keyword>
<dbReference type="EMBL" id="KZ451956">
    <property type="protein sequence ID" value="PKA58135.1"/>
    <property type="molecule type" value="Genomic_DNA"/>
</dbReference>
<organism evidence="1 2">
    <name type="scientific">Apostasia shenzhenica</name>
    <dbReference type="NCBI Taxonomy" id="1088818"/>
    <lineage>
        <taxon>Eukaryota</taxon>
        <taxon>Viridiplantae</taxon>
        <taxon>Streptophyta</taxon>
        <taxon>Embryophyta</taxon>
        <taxon>Tracheophyta</taxon>
        <taxon>Spermatophyta</taxon>
        <taxon>Magnoliopsida</taxon>
        <taxon>Liliopsida</taxon>
        <taxon>Asparagales</taxon>
        <taxon>Orchidaceae</taxon>
        <taxon>Apostasioideae</taxon>
        <taxon>Apostasia</taxon>
    </lineage>
</organism>
<evidence type="ECO:0000313" key="2">
    <source>
        <dbReference type="Proteomes" id="UP000236161"/>
    </source>
</evidence>
<proteinExistence type="predicted"/>
<protein>
    <submittedName>
        <fullName evidence="1">Uncharacterized protein</fullName>
    </submittedName>
</protein>
<evidence type="ECO:0000313" key="1">
    <source>
        <dbReference type="EMBL" id="PKA58135.1"/>
    </source>
</evidence>
<gene>
    <name evidence="1" type="ORF">AXF42_Ash019839</name>
</gene>
<reference evidence="1 2" key="1">
    <citation type="journal article" date="2017" name="Nature">
        <title>The Apostasia genome and the evolution of orchids.</title>
        <authorList>
            <person name="Zhang G.Q."/>
            <person name="Liu K.W."/>
            <person name="Li Z."/>
            <person name="Lohaus R."/>
            <person name="Hsiao Y.Y."/>
            <person name="Niu S.C."/>
            <person name="Wang J.Y."/>
            <person name="Lin Y.C."/>
            <person name="Xu Q."/>
            <person name="Chen L.J."/>
            <person name="Yoshida K."/>
            <person name="Fujiwara S."/>
            <person name="Wang Z.W."/>
            <person name="Zhang Y.Q."/>
            <person name="Mitsuda N."/>
            <person name="Wang M."/>
            <person name="Liu G.H."/>
            <person name="Pecoraro L."/>
            <person name="Huang H.X."/>
            <person name="Xiao X.J."/>
            <person name="Lin M."/>
            <person name="Wu X.Y."/>
            <person name="Wu W.L."/>
            <person name="Chen Y.Y."/>
            <person name="Chang S.B."/>
            <person name="Sakamoto S."/>
            <person name="Ohme-Takagi M."/>
            <person name="Yagi M."/>
            <person name="Zeng S.J."/>
            <person name="Shen C.Y."/>
            <person name="Yeh C.M."/>
            <person name="Luo Y.B."/>
            <person name="Tsai W.C."/>
            <person name="Van de Peer Y."/>
            <person name="Liu Z.J."/>
        </authorList>
    </citation>
    <scope>NUCLEOTIDE SEQUENCE [LARGE SCALE GENOMIC DNA]</scope>
    <source>
        <strain evidence="2">cv. Shenzhen</strain>
        <tissue evidence="1">Stem</tissue>
    </source>
</reference>
<sequence>MPGMRRFVLHEFSYVVIQGHRRTSLFPRSRMALQRRSTSIYRVRESAWQPSGTH</sequence>
<dbReference type="Proteomes" id="UP000236161">
    <property type="component" value="Unassembled WGS sequence"/>
</dbReference>
<dbReference type="AlphaFoldDB" id="A0A2I0ARF5"/>
<accession>A0A2I0ARF5</accession>